<dbReference type="OrthoDB" id="244061at2759"/>
<dbReference type="GO" id="GO:0031083">
    <property type="term" value="C:BLOC-1 complex"/>
    <property type="evidence" value="ECO:0007669"/>
    <property type="project" value="TreeGrafter"/>
</dbReference>
<dbReference type="KEGG" id="acan:ACA1_012310"/>
<dbReference type="EMBL" id="KB007858">
    <property type="protein sequence ID" value="ELR23183.1"/>
    <property type="molecule type" value="Genomic_DNA"/>
</dbReference>
<dbReference type="Proteomes" id="UP000011083">
    <property type="component" value="Unassembled WGS sequence"/>
</dbReference>
<dbReference type="STRING" id="1257118.L8HEJ0"/>
<dbReference type="GO" id="GO:0099078">
    <property type="term" value="C:BORC complex"/>
    <property type="evidence" value="ECO:0007669"/>
    <property type="project" value="TreeGrafter"/>
</dbReference>
<dbReference type="PANTHER" id="PTHR46479">
    <property type="entry name" value="BIOGENESIS OF LYSOSOME-RELATED ORGANELLES COMPLEX 1 SUBUNIT 2"/>
    <property type="match status" value="1"/>
</dbReference>
<dbReference type="PANTHER" id="PTHR46479:SF1">
    <property type="entry name" value="BIOGENESIS OF LYSOSOME-RELATED ORGANELLES COMPLEX 1 SUBUNIT 2"/>
    <property type="match status" value="1"/>
</dbReference>
<dbReference type="GO" id="GO:0016197">
    <property type="term" value="P:endosomal transport"/>
    <property type="evidence" value="ECO:0007669"/>
    <property type="project" value="TreeGrafter"/>
</dbReference>
<dbReference type="Pfam" id="PF10046">
    <property type="entry name" value="BLOC1_2"/>
    <property type="match status" value="1"/>
</dbReference>
<keyword evidence="4" id="KW-1185">Reference proteome</keyword>
<dbReference type="RefSeq" id="XP_004352711.1">
    <property type="nucleotide sequence ID" value="XM_004352659.1"/>
</dbReference>
<evidence type="ECO:0000256" key="2">
    <source>
        <dbReference type="SAM" id="MobiDB-lite"/>
    </source>
</evidence>
<dbReference type="VEuPathDB" id="AmoebaDB:ACA1_012310"/>
<dbReference type="GO" id="GO:0032418">
    <property type="term" value="P:lysosome localization"/>
    <property type="evidence" value="ECO:0007669"/>
    <property type="project" value="TreeGrafter"/>
</dbReference>
<dbReference type="InterPro" id="IPR019269">
    <property type="entry name" value="BLOC1_su2"/>
</dbReference>
<comment type="similarity">
    <text evidence="1">Belongs to the BLOC1S2 family.</text>
</comment>
<evidence type="ECO:0000313" key="4">
    <source>
        <dbReference type="Proteomes" id="UP000011083"/>
    </source>
</evidence>
<dbReference type="OMA" id="CSDMFEK"/>
<evidence type="ECO:0000313" key="3">
    <source>
        <dbReference type="EMBL" id="ELR23183.1"/>
    </source>
</evidence>
<feature type="compositionally biased region" description="Polar residues" evidence="2">
    <location>
        <begin position="17"/>
        <end position="29"/>
    </location>
</feature>
<protein>
    <submittedName>
        <fullName evidence="3">Biogenesis of lysosome related family protein</fullName>
    </submittedName>
</protein>
<accession>L8HEJ0</accession>
<organism evidence="3 4">
    <name type="scientific">Acanthamoeba castellanii (strain ATCC 30010 / Neff)</name>
    <dbReference type="NCBI Taxonomy" id="1257118"/>
    <lineage>
        <taxon>Eukaryota</taxon>
        <taxon>Amoebozoa</taxon>
        <taxon>Discosea</taxon>
        <taxon>Longamoebia</taxon>
        <taxon>Centramoebida</taxon>
        <taxon>Acanthamoebidae</taxon>
        <taxon>Acanthamoeba</taxon>
    </lineage>
</organism>
<dbReference type="AlphaFoldDB" id="L8HEJ0"/>
<dbReference type="GeneID" id="14924156"/>
<evidence type="ECO:0000256" key="1">
    <source>
        <dbReference type="ARBA" id="ARBA00008468"/>
    </source>
</evidence>
<proteinExistence type="inferred from homology"/>
<gene>
    <name evidence="3" type="ORF">ACA1_012310</name>
</gene>
<sequence length="175" mass="19957">MDKPIAATGPAPEEEGTGSTDYKSSSSQGVMKVEAANQKELIRNTEAMFKNISEYIQGELLVTSSDYKLLEQMNHVTTEKYKAMTDQATDLVLFMEELQKKYVSFQPYLQQIDTIEKSVDELERTVMLMDEYTRQLEGKFRLLNEREKAAMVTQVKSRGPTTPVRKNTGEERKAI</sequence>
<dbReference type="GO" id="GO:0000930">
    <property type="term" value="C:gamma-tubulin complex"/>
    <property type="evidence" value="ECO:0007669"/>
    <property type="project" value="TreeGrafter"/>
</dbReference>
<name>L8HEJ0_ACACF</name>
<dbReference type="GO" id="GO:0043015">
    <property type="term" value="F:gamma-tubulin binding"/>
    <property type="evidence" value="ECO:0007669"/>
    <property type="project" value="TreeGrafter"/>
</dbReference>
<feature type="region of interest" description="Disordered" evidence="2">
    <location>
        <begin position="153"/>
        <end position="175"/>
    </location>
</feature>
<feature type="region of interest" description="Disordered" evidence="2">
    <location>
        <begin position="1"/>
        <end position="30"/>
    </location>
</feature>
<reference evidence="3 4" key="1">
    <citation type="journal article" date="2013" name="Genome Biol.">
        <title>Genome of Acanthamoeba castellanii highlights extensive lateral gene transfer and early evolution of tyrosine kinase signaling.</title>
        <authorList>
            <person name="Clarke M."/>
            <person name="Lohan A.J."/>
            <person name="Liu B."/>
            <person name="Lagkouvardos I."/>
            <person name="Roy S."/>
            <person name="Zafar N."/>
            <person name="Bertelli C."/>
            <person name="Schilde C."/>
            <person name="Kianianmomeni A."/>
            <person name="Burglin T.R."/>
            <person name="Frech C."/>
            <person name="Turcotte B."/>
            <person name="Kopec K.O."/>
            <person name="Synnott J.M."/>
            <person name="Choo C."/>
            <person name="Paponov I."/>
            <person name="Finkler A."/>
            <person name="Soon Heng Tan C."/>
            <person name="Hutchins A.P."/>
            <person name="Weinmeier T."/>
            <person name="Rattei T."/>
            <person name="Chu J.S."/>
            <person name="Gimenez G."/>
            <person name="Irimia M."/>
            <person name="Rigden D.J."/>
            <person name="Fitzpatrick D.A."/>
            <person name="Lorenzo-Morales J."/>
            <person name="Bateman A."/>
            <person name="Chiu C.H."/>
            <person name="Tang P."/>
            <person name="Hegemann P."/>
            <person name="Fromm H."/>
            <person name="Raoult D."/>
            <person name="Greub G."/>
            <person name="Miranda-Saavedra D."/>
            <person name="Chen N."/>
            <person name="Nash P."/>
            <person name="Ginger M.L."/>
            <person name="Horn M."/>
            <person name="Schaap P."/>
            <person name="Caler L."/>
            <person name="Loftus B."/>
        </authorList>
    </citation>
    <scope>NUCLEOTIDE SEQUENCE [LARGE SCALE GENOMIC DNA]</scope>
    <source>
        <strain evidence="3 4">Neff</strain>
    </source>
</reference>